<evidence type="ECO:0000256" key="1">
    <source>
        <dbReference type="SAM" id="Phobius"/>
    </source>
</evidence>
<evidence type="ECO:0000313" key="2">
    <source>
        <dbReference type="EMBL" id="MFC3203654.1"/>
    </source>
</evidence>
<dbReference type="RefSeq" id="WP_123327407.1">
    <property type="nucleotide sequence ID" value="NZ_JBHRSX010000096.1"/>
</dbReference>
<gene>
    <name evidence="2" type="ORF">ACFOEW_17755</name>
</gene>
<name>A0ABV7K3X5_9ALTE</name>
<dbReference type="EMBL" id="JBHRSX010000096">
    <property type="protein sequence ID" value="MFC3203654.1"/>
    <property type="molecule type" value="Genomic_DNA"/>
</dbReference>
<keyword evidence="3" id="KW-1185">Reference proteome</keyword>
<reference evidence="3" key="1">
    <citation type="journal article" date="2019" name="Int. J. Syst. Evol. Microbiol.">
        <title>The Global Catalogue of Microorganisms (GCM) 10K type strain sequencing project: providing services to taxonomists for standard genome sequencing and annotation.</title>
        <authorList>
            <consortium name="The Broad Institute Genomics Platform"/>
            <consortium name="The Broad Institute Genome Sequencing Center for Infectious Disease"/>
            <person name="Wu L."/>
            <person name="Ma J."/>
        </authorList>
    </citation>
    <scope>NUCLEOTIDE SEQUENCE [LARGE SCALE GENOMIC DNA]</scope>
    <source>
        <strain evidence="3">KCTC 52449</strain>
    </source>
</reference>
<feature type="transmembrane region" description="Helical" evidence="1">
    <location>
        <begin position="26"/>
        <end position="50"/>
    </location>
</feature>
<protein>
    <submittedName>
        <fullName evidence="2">Uncharacterized protein</fullName>
    </submittedName>
</protein>
<proteinExistence type="predicted"/>
<accession>A0ABV7K3X5</accession>
<evidence type="ECO:0000313" key="3">
    <source>
        <dbReference type="Proteomes" id="UP001595477"/>
    </source>
</evidence>
<keyword evidence="1" id="KW-0812">Transmembrane</keyword>
<comment type="caution">
    <text evidence="2">The sequence shown here is derived from an EMBL/GenBank/DDBJ whole genome shotgun (WGS) entry which is preliminary data.</text>
</comment>
<sequence>MNIWNTNQLAADLASEALSQKQKAQYYIACFYLQIASTVLPMYFLGYSYYLNIVTFASYVATLAVFHVGAMSVYKACSGYRKAGVLDTLVVLSLPVCLKIQLVYWLSYALIALLFAEQQSAAYVWLIYSFVVMPVMVWCQFYLIKKAVHQNYA</sequence>
<feature type="transmembrane region" description="Helical" evidence="1">
    <location>
        <begin position="122"/>
        <end position="144"/>
    </location>
</feature>
<organism evidence="2 3">
    <name type="scientific">Alteromonas oceani</name>
    <dbReference type="NCBI Taxonomy" id="2071609"/>
    <lineage>
        <taxon>Bacteria</taxon>
        <taxon>Pseudomonadati</taxon>
        <taxon>Pseudomonadota</taxon>
        <taxon>Gammaproteobacteria</taxon>
        <taxon>Alteromonadales</taxon>
        <taxon>Alteromonadaceae</taxon>
        <taxon>Alteromonas/Salinimonas group</taxon>
        <taxon>Alteromonas</taxon>
    </lineage>
</organism>
<dbReference type="Proteomes" id="UP001595477">
    <property type="component" value="Unassembled WGS sequence"/>
</dbReference>
<keyword evidence="1" id="KW-1133">Transmembrane helix</keyword>
<feature type="transmembrane region" description="Helical" evidence="1">
    <location>
        <begin position="89"/>
        <end position="116"/>
    </location>
</feature>
<keyword evidence="1" id="KW-0472">Membrane</keyword>
<feature type="transmembrane region" description="Helical" evidence="1">
    <location>
        <begin position="56"/>
        <end position="77"/>
    </location>
</feature>